<name>A0ABQ4WP65_9ASTR</name>
<evidence type="ECO:0000313" key="3">
    <source>
        <dbReference type="Proteomes" id="UP001151760"/>
    </source>
</evidence>
<gene>
    <name evidence="2" type="ORF">Tco_0628048</name>
</gene>
<dbReference type="EMBL" id="BQNB010008817">
    <property type="protein sequence ID" value="GJS54686.1"/>
    <property type="molecule type" value="Genomic_DNA"/>
</dbReference>
<evidence type="ECO:0000313" key="2">
    <source>
        <dbReference type="EMBL" id="GJS54686.1"/>
    </source>
</evidence>
<protein>
    <submittedName>
        <fullName evidence="2">Uncharacterized protein</fullName>
    </submittedName>
</protein>
<sequence length="537" mass="59182">IIAASAIAISSDSSDESPSRVILFGDIPTVIPSTSVVALETSTIAPVISSAALVVETTLVASPTGLCGLVPYSGSDFDSLDEMSSPEHISSLPAISLFLCTDSSEAPDSSDGPPSQDPYVATVARWRSRVTSRPSSSSEFPIALVTAPPGIRRRSAILIRPGKAIPFGRPYRTHLNRSRKLLTVRKRVGPLPAHRLACRYASPRSSDHHSSSSSSSSDSLPVHSSGLDALDQAHFGSLTRDVSPNVSIILTDLYPPTTSESSSRRFIKRPLHSSSHSAGPSRKRCRSPVDFVPSSTLVNYTSNSYPTLADLLPPRKRFRDSYSSETSIEEDTEIDPIETGVDMELGIGDGDDVRDHVEIDPRDVRDDTEEYEADTSAGDTVEVGIDPMSAPIVEEEIVEPAGEDSSDSSSTRDGIVRSFEDMPIDLDDVVHDFYHHMSEVRIDRIVRIETAQSRLEADQLIASGDRARMAERIYSLRLENLKVRAMLDIERDRVNNLRLHMSLSQEEFRQIRRDRDDTRGRLRRLESYVERRLGFRP</sequence>
<accession>A0ABQ4WP65</accession>
<keyword evidence="3" id="KW-1185">Reference proteome</keyword>
<feature type="compositionally biased region" description="Low complexity" evidence="1">
    <location>
        <begin position="211"/>
        <end position="223"/>
    </location>
</feature>
<evidence type="ECO:0000256" key="1">
    <source>
        <dbReference type="SAM" id="MobiDB-lite"/>
    </source>
</evidence>
<organism evidence="2 3">
    <name type="scientific">Tanacetum coccineum</name>
    <dbReference type="NCBI Taxonomy" id="301880"/>
    <lineage>
        <taxon>Eukaryota</taxon>
        <taxon>Viridiplantae</taxon>
        <taxon>Streptophyta</taxon>
        <taxon>Embryophyta</taxon>
        <taxon>Tracheophyta</taxon>
        <taxon>Spermatophyta</taxon>
        <taxon>Magnoliopsida</taxon>
        <taxon>eudicotyledons</taxon>
        <taxon>Gunneridae</taxon>
        <taxon>Pentapetalae</taxon>
        <taxon>asterids</taxon>
        <taxon>campanulids</taxon>
        <taxon>Asterales</taxon>
        <taxon>Asteraceae</taxon>
        <taxon>Asteroideae</taxon>
        <taxon>Anthemideae</taxon>
        <taxon>Anthemidinae</taxon>
        <taxon>Tanacetum</taxon>
    </lineage>
</organism>
<reference evidence="2" key="2">
    <citation type="submission" date="2022-01" db="EMBL/GenBank/DDBJ databases">
        <authorList>
            <person name="Yamashiro T."/>
            <person name="Shiraishi A."/>
            <person name="Satake H."/>
            <person name="Nakayama K."/>
        </authorList>
    </citation>
    <scope>NUCLEOTIDE SEQUENCE</scope>
</reference>
<feature type="non-terminal residue" evidence="2">
    <location>
        <position position="1"/>
    </location>
</feature>
<comment type="caution">
    <text evidence="2">The sequence shown here is derived from an EMBL/GenBank/DDBJ whole genome shotgun (WGS) entry which is preliminary data.</text>
</comment>
<feature type="region of interest" description="Disordered" evidence="1">
    <location>
        <begin position="201"/>
        <end position="223"/>
    </location>
</feature>
<proteinExistence type="predicted"/>
<feature type="region of interest" description="Disordered" evidence="1">
    <location>
        <begin position="254"/>
        <end position="287"/>
    </location>
</feature>
<reference evidence="2" key="1">
    <citation type="journal article" date="2022" name="Int. J. Mol. Sci.">
        <title>Draft Genome of Tanacetum Coccineum: Genomic Comparison of Closely Related Tanacetum-Family Plants.</title>
        <authorList>
            <person name="Yamashiro T."/>
            <person name="Shiraishi A."/>
            <person name="Nakayama K."/>
            <person name="Satake H."/>
        </authorList>
    </citation>
    <scope>NUCLEOTIDE SEQUENCE</scope>
</reference>
<dbReference type="Proteomes" id="UP001151760">
    <property type="component" value="Unassembled WGS sequence"/>
</dbReference>